<keyword evidence="2" id="KW-1185">Reference proteome</keyword>
<dbReference type="EMBL" id="VDMD01000001">
    <property type="protein sequence ID" value="TRM68942.1"/>
    <property type="molecule type" value="Genomic_DNA"/>
</dbReference>
<evidence type="ECO:0000313" key="1">
    <source>
        <dbReference type="EMBL" id="TRM68942.1"/>
    </source>
</evidence>
<comment type="caution">
    <text evidence="1">The sequence shown here is derived from an EMBL/GenBank/DDBJ whole genome shotgun (WGS) entry which is preliminary data.</text>
</comment>
<dbReference type="Proteomes" id="UP000320762">
    <property type="component" value="Unassembled WGS sequence"/>
</dbReference>
<proteinExistence type="predicted"/>
<sequence>MKGKQAGSTEFGCTRRYTTGHGAAHSTMSAAHCAKMAGTVLRHRAKYLVQLLYLAAVVQSTISQIVYTAISDGQRDPRGRGSRSFLGLTAVHVPLIAIRAADSKGPQLRFTSRRLVRHFTARDDYQCSRLHSCTLPSLPSPRSVVGASTSRGPFSSVVSSAPDLLPTFRYSHVPPPTRRVCSTAEFACSNVVVS</sequence>
<evidence type="ECO:0000313" key="2">
    <source>
        <dbReference type="Proteomes" id="UP000320762"/>
    </source>
</evidence>
<gene>
    <name evidence="1" type="ORF">BD626DRAFT_3216</name>
</gene>
<protein>
    <submittedName>
        <fullName evidence="1">Uncharacterized protein</fullName>
    </submittedName>
</protein>
<organism evidence="1 2">
    <name type="scientific">Schizophyllum amplum</name>
    <dbReference type="NCBI Taxonomy" id="97359"/>
    <lineage>
        <taxon>Eukaryota</taxon>
        <taxon>Fungi</taxon>
        <taxon>Dikarya</taxon>
        <taxon>Basidiomycota</taxon>
        <taxon>Agaricomycotina</taxon>
        <taxon>Agaricomycetes</taxon>
        <taxon>Agaricomycetidae</taxon>
        <taxon>Agaricales</taxon>
        <taxon>Schizophyllaceae</taxon>
        <taxon>Schizophyllum</taxon>
    </lineage>
</organism>
<dbReference type="AlphaFoldDB" id="A0A550CVX1"/>
<accession>A0A550CVX1</accession>
<reference evidence="1 2" key="1">
    <citation type="journal article" date="2019" name="New Phytol.">
        <title>Comparative genomics reveals unique wood-decay strategies and fruiting body development in the Schizophyllaceae.</title>
        <authorList>
            <person name="Almasi E."/>
            <person name="Sahu N."/>
            <person name="Krizsan K."/>
            <person name="Balint B."/>
            <person name="Kovacs G.M."/>
            <person name="Kiss B."/>
            <person name="Cseklye J."/>
            <person name="Drula E."/>
            <person name="Henrissat B."/>
            <person name="Nagy I."/>
            <person name="Chovatia M."/>
            <person name="Adam C."/>
            <person name="LaButti K."/>
            <person name="Lipzen A."/>
            <person name="Riley R."/>
            <person name="Grigoriev I.V."/>
            <person name="Nagy L.G."/>
        </authorList>
    </citation>
    <scope>NUCLEOTIDE SEQUENCE [LARGE SCALE GENOMIC DNA]</scope>
    <source>
        <strain evidence="1 2">NL-1724</strain>
    </source>
</reference>
<name>A0A550CVX1_9AGAR</name>